<organism evidence="2 3">
    <name type="scientific">Coprinellus micaceus</name>
    <name type="common">Glistening ink-cap mushroom</name>
    <name type="synonym">Coprinus micaceus</name>
    <dbReference type="NCBI Taxonomy" id="71717"/>
    <lineage>
        <taxon>Eukaryota</taxon>
        <taxon>Fungi</taxon>
        <taxon>Dikarya</taxon>
        <taxon>Basidiomycota</taxon>
        <taxon>Agaricomycotina</taxon>
        <taxon>Agaricomycetes</taxon>
        <taxon>Agaricomycetidae</taxon>
        <taxon>Agaricales</taxon>
        <taxon>Agaricineae</taxon>
        <taxon>Psathyrellaceae</taxon>
        <taxon>Coprinellus</taxon>
    </lineage>
</organism>
<feature type="compositionally biased region" description="Low complexity" evidence="1">
    <location>
        <begin position="461"/>
        <end position="473"/>
    </location>
</feature>
<evidence type="ECO:0000313" key="3">
    <source>
        <dbReference type="Proteomes" id="UP000298030"/>
    </source>
</evidence>
<evidence type="ECO:0000313" key="2">
    <source>
        <dbReference type="EMBL" id="TEB18342.1"/>
    </source>
</evidence>
<dbReference type="AlphaFoldDB" id="A0A4Y7SA90"/>
<evidence type="ECO:0000256" key="1">
    <source>
        <dbReference type="SAM" id="MobiDB-lite"/>
    </source>
</evidence>
<feature type="region of interest" description="Disordered" evidence="1">
    <location>
        <begin position="157"/>
        <end position="176"/>
    </location>
</feature>
<feature type="compositionally biased region" description="Basic and acidic residues" evidence="1">
    <location>
        <begin position="157"/>
        <end position="171"/>
    </location>
</feature>
<dbReference type="OrthoDB" id="3235325at2759"/>
<accession>A0A4Y7SA90</accession>
<proteinExistence type="predicted"/>
<keyword evidence="3" id="KW-1185">Reference proteome</keyword>
<dbReference type="Proteomes" id="UP000298030">
    <property type="component" value="Unassembled WGS sequence"/>
</dbReference>
<name>A0A4Y7SA90_COPMI</name>
<protein>
    <submittedName>
        <fullName evidence="2">Uncharacterized protein</fullName>
    </submittedName>
</protein>
<feature type="compositionally biased region" description="Polar residues" evidence="1">
    <location>
        <begin position="402"/>
        <end position="420"/>
    </location>
</feature>
<feature type="compositionally biased region" description="Low complexity" evidence="1">
    <location>
        <begin position="423"/>
        <end position="435"/>
    </location>
</feature>
<dbReference type="EMBL" id="QPFP01000267">
    <property type="protein sequence ID" value="TEB18342.1"/>
    <property type="molecule type" value="Genomic_DNA"/>
</dbReference>
<reference evidence="2 3" key="1">
    <citation type="journal article" date="2019" name="Nat. Ecol. Evol.">
        <title>Megaphylogeny resolves global patterns of mushroom evolution.</title>
        <authorList>
            <person name="Varga T."/>
            <person name="Krizsan K."/>
            <person name="Foldi C."/>
            <person name="Dima B."/>
            <person name="Sanchez-Garcia M."/>
            <person name="Sanchez-Ramirez S."/>
            <person name="Szollosi G.J."/>
            <person name="Szarkandi J.G."/>
            <person name="Papp V."/>
            <person name="Albert L."/>
            <person name="Andreopoulos W."/>
            <person name="Angelini C."/>
            <person name="Antonin V."/>
            <person name="Barry K.W."/>
            <person name="Bougher N.L."/>
            <person name="Buchanan P."/>
            <person name="Buyck B."/>
            <person name="Bense V."/>
            <person name="Catcheside P."/>
            <person name="Chovatia M."/>
            <person name="Cooper J."/>
            <person name="Damon W."/>
            <person name="Desjardin D."/>
            <person name="Finy P."/>
            <person name="Geml J."/>
            <person name="Haridas S."/>
            <person name="Hughes K."/>
            <person name="Justo A."/>
            <person name="Karasinski D."/>
            <person name="Kautmanova I."/>
            <person name="Kiss B."/>
            <person name="Kocsube S."/>
            <person name="Kotiranta H."/>
            <person name="LaButti K.M."/>
            <person name="Lechner B.E."/>
            <person name="Liimatainen K."/>
            <person name="Lipzen A."/>
            <person name="Lukacs Z."/>
            <person name="Mihaltcheva S."/>
            <person name="Morgado L.N."/>
            <person name="Niskanen T."/>
            <person name="Noordeloos M.E."/>
            <person name="Ohm R.A."/>
            <person name="Ortiz-Santana B."/>
            <person name="Ovrebo C."/>
            <person name="Racz N."/>
            <person name="Riley R."/>
            <person name="Savchenko A."/>
            <person name="Shiryaev A."/>
            <person name="Soop K."/>
            <person name="Spirin V."/>
            <person name="Szebenyi C."/>
            <person name="Tomsovsky M."/>
            <person name="Tulloss R.E."/>
            <person name="Uehling J."/>
            <person name="Grigoriev I.V."/>
            <person name="Vagvolgyi C."/>
            <person name="Papp T."/>
            <person name="Martin F.M."/>
            <person name="Miettinen O."/>
            <person name="Hibbett D.S."/>
            <person name="Nagy L.G."/>
        </authorList>
    </citation>
    <scope>NUCLEOTIDE SEQUENCE [LARGE SCALE GENOMIC DNA]</scope>
    <source>
        <strain evidence="2 3">FP101781</strain>
    </source>
</reference>
<sequence>MFGAARSMSMSDSGYTFHGDDINMALGTPSIPRQTTQNPPALYHRSHHQPTNLTATTSSPSPFSTGMVTPVGILQTASHVQLAQAPNMAYVNVVKERDCLHSEVTELRSAYKLLLGRVQAGTSLVISPETTNWAQLRHEDHPAIQYWTEADYAKKQKKRDAEGSMKNEPKVNRGKNADLGAKRESMSHIEYEDGGSVIEADARLICNYMRKIFADLQKNGEAVASWADVSSTATKGHWKLKKLAGVVYTGWYRPYSEGDGSSGVKVEVKVEKVPVEDSSKRKQPPTSTNASKPSKTGQNAPIRMQGSQKADSEARGSPAAKEPTLSTPDTAGQPVNPAPGSTSPANAAEKVTTPPPVQKPLKAEEPVEEHKSAASAEPALHVVPHLTRLVNPLASFSKPKPSEQSNTPATTSGTSQSLTAVESGASSTPSGSSAGLNNNPECPAQVEPAPSDTVPLTSMESGASSTPPGSSAGLNSNPERPAPVEPAPSNTVPARKKSGLFKFSKSSCATWNLFGTEWAPKQPSPPTKDEVVEAYEKLSLLEKQEWAKIRKAALAEKKAV</sequence>
<feature type="region of interest" description="Disordered" evidence="1">
    <location>
        <begin position="273"/>
        <end position="496"/>
    </location>
</feature>
<comment type="caution">
    <text evidence="2">The sequence shown here is derived from an EMBL/GenBank/DDBJ whole genome shotgun (WGS) entry which is preliminary data.</text>
</comment>
<feature type="compositionally biased region" description="Polar residues" evidence="1">
    <location>
        <begin position="284"/>
        <end position="309"/>
    </location>
</feature>
<gene>
    <name evidence="2" type="ORF">FA13DRAFT_1863330</name>
</gene>
<feature type="region of interest" description="Disordered" evidence="1">
    <location>
        <begin position="29"/>
        <end position="62"/>
    </location>
</feature>
<feature type="compositionally biased region" description="Basic and acidic residues" evidence="1">
    <location>
        <begin position="361"/>
        <end position="372"/>
    </location>
</feature>